<evidence type="ECO:0000313" key="4">
    <source>
        <dbReference type="Proteomes" id="UP000324800"/>
    </source>
</evidence>
<dbReference type="OrthoDB" id="5411533at2759"/>
<reference evidence="3 4" key="1">
    <citation type="submission" date="2019-03" db="EMBL/GenBank/DDBJ databases">
        <title>Single cell metagenomics reveals metabolic interactions within the superorganism composed of flagellate Streblomastix strix and complex community of Bacteroidetes bacteria on its surface.</title>
        <authorList>
            <person name="Treitli S.C."/>
            <person name="Kolisko M."/>
            <person name="Husnik F."/>
            <person name="Keeling P."/>
            <person name="Hampl V."/>
        </authorList>
    </citation>
    <scope>NUCLEOTIDE SEQUENCE [LARGE SCALE GENOMIC DNA]</scope>
    <source>
        <strain evidence="3">ST1C</strain>
    </source>
</reference>
<dbReference type="GO" id="GO:0005634">
    <property type="term" value="C:nucleus"/>
    <property type="evidence" value="ECO:0007669"/>
    <property type="project" value="InterPro"/>
</dbReference>
<evidence type="ECO:0000259" key="2">
    <source>
        <dbReference type="SMART" id="SM00360"/>
    </source>
</evidence>
<dbReference type="Gene3D" id="3.30.70.330">
    <property type="match status" value="1"/>
</dbReference>
<feature type="compositionally biased region" description="Basic and acidic residues" evidence="1">
    <location>
        <begin position="20"/>
        <end position="29"/>
    </location>
</feature>
<accession>A0A5J4Q8H3</accession>
<sequence length="119" mass="13611">MEGEPLLDDDFEVIKFGSKPRFDSKRPDPRNTSSQPTRNFMLSNMFDGFSIEPDELQEIVKDVVSECERFGHVTSAVPMLSADGILIIFEDAACAQNAFRIMNNRWFDKRQIQASYLAE</sequence>
<organism evidence="3 4">
    <name type="scientific">Streblomastix strix</name>
    <dbReference type="NCBI Taxonomy" id="222440"/>
    <lineage>
        <taxon>Eukaryota</taxon>
        <taxon>Metamonada</taxon>
        <taxon>Preaxostyla</taxon>
        <taxon>Oxymonadida</taxon>
        <taxon>Streblomastigidae</taxon>
        <taxon>Streblomastix</taxon>
    </lineage>
</organism>
<dbReference type="Proteomes" id="UP000324800">
    <property type="component" value="Unassembled WGS sequence"/>
</dbReference>
<evidence type="ECO:0000256" key="1">
    <source>
        <dbReference type="SAM" id="MobiDB-lite"/>
    </source>
</evidence>
<dbReference type="SUPFAM" id="SSF54928">
    <property type="entry name" value="RNA-binding domain, RBD"/>
    <property type="match status" value="1"/>
</dbReference>
<dbReference type="AlphaFoldDB" id="A0A5J4Q8H3"/>
<dbReference type="GO" id="GO:0006397">
    <property type="term" value="P:mRNA processing"/>
    <property type="evidence" value="ECO:0007669"/>
    <property type="project" value="InterPro"/>
</dbReference>
<proteinExistence type="predicted"/>
<dbReference type="EMBL" id="SNRW01046377">
    <property type="protein sequence ID" value="KAA6318065.1"/>
    <property type="molecule type" value="Genomic_DNA"/>
</dbReference>
<gene>
    <name evidence="3" type="ORF">EZS28_054997</name>
</gene>
<dbReference type="GO" id="GO:0003723">
    <property type="term" value="F:RNA binding"/>
    <property type="evidence" value="ECO:0007669"/>
    <property type="project" value="InterPro"/>
</dbReference>
<name>A0A5J4Q8H3_9EUKA</name>
<feature type="region of interest" description="Disordered" evidence="1">
    <location>
        <begin position="18"/>
        <end position="37"/>
    </location>
</feature>
<dbReference type="InterPro" id="IPR000504">
    <property type="entry name" value="RRM_dom"/>
</dbReference>
<dbReference type="SMART" id="SM00360">
    <property type="entry name" value="RRM"/>
    <property type="match status" value="1"/>
</dbReference>
<evidence type="ECO:0000313" key="3">
    <source>
        <dbReference type="EMBL" id="KAA6318065.1"/>
    </source>
</evidence>
<dbReference type="PANTHER" id="PTHR48036">
    <property type="entry name" value="SPLICING FACTOR (PAD-1), PUTATIVE (AFU_ORTHOLOGUE AFUA_1G15810)-RELATED"/>
    <property type="match status" value="1"/>
</dbReference>
<dbReference type="InterPro" id="IPR006509">
    <property type="entry name" value="RBM39_SF"/>
</dbReference>
<protein>
    <recommendedName>
        <fullName evidence="2">RRM domain-containing protein</fullName>
    </recommendedName>
</protein>
<comment type="caution">
    <text evidence="3">The sequence shown here is derived from an EMBL/GenBank/DDBJ whole genome shotgun (WGS) entry which is preliminary data.</text>
</comment>
<feature type="domain" description="RRM" evidence="2">
    <location>
        <begin position="39"/>
        <end position="115"/>
    </location>
</feature>
<dbReference type="InterPro" id="IPR035979">
    <property type="entry name" value="RBD_domain_sf"/>
</dbReference>
<dbReference type="InterPro" id="IPR012677">
    <property type="entry name" value="Nucleotide-bd_a/b_plait_sf"/>
</dbReference>